<reference evidence="2 3" key="1">
    <citation type="submission" date="2019-06" db="EMBL/GenBank/DDBJ databases">
        <authorList>
            <person name="Palmer J.M."/>
        </authorList>
    </citation>
    <scope>NUCLEOTIDE SEQUENCE [LARGE SCALE GENOMIC DNA]</scope>
    <source>
        <strain evidence="2 3">TWF102</strain>
    </source>
</reference>
<gene>
    <name evidence="2" type="ORF">TWF102_008526</name>
</gene>
<dbReference type="Proteomes" id="UP000475325">
    <property type="component" value="Unassembled WGS sequence"/>
</dbReference>
<dbReference type="EMBL" id="WIQW01000053">
    <property type="protein sequence ID" value="KAF3092117.1"/>
    <property type="molecule type" value="Genomic_DNA"/>
</dbReference>
<organism evidence="2 3">
    <name type="scientific">Orbilia oligospora</name>
    <name type="common">Nematode-trapping fungus</name>
    <name type="synonym">Arthrobotrys oligospora</name>
    <dbReference type="NCBI Taxonomy" id="2813651"/>
    <lineage>
        <taxon>Eukaryota</taxon>
        <taxon>Fungi</taxon>
        <taxon>Dikarya</taxon>
        <taxon>Ascomycota</taxon>
        <taxon>Pezizomycotina</taxon>
        <taxon>Orbiliomycetes</taxon>
        <taxon>Orbiliales</taxon>
        <taxon>Orbiliaceae</taxon>
        <taxon>Orbilia</taxon>
    </lineage>
</organism>
<keyword evidence="1" id="KW-1133">Transmembrane helix</keyword>
<sequence length="297" mass="33038">MPTAIKLGFGIEIESKIRPKVPSDYDYKHLFATLLSSDGLPASAATATATATGTSKYPTDYHKWWITSDGSIRCSRSDSVIGLTLHGVVSPLGTSMQVNGGRKWRSSGLDLLHKRATYRAVKNGKRSEVQEFWDKFLSYAERLGVRDDLLGEFKMMSEKESWSSEDWPTYLFVGASTEEGTWSYPGPKSDYPLKEPKILVSYPTPTVRIETIAILEVENSRWGDPSISVSLSFSYFSYFSYFSSSSPSSSISSNQLPLFLPSTALSNWLSLLFSPLFLLFLLPLSLFLPLSLSLLSL</sequence>
<dbReference type="AlphaFoldDB" id="A0A7C8JBM3"/>
<comment type="caution">
    <text evidence="2">The sequence shown here is derived from an EMBL/GenBank/DDBJ whole genome shotgun (WGS) entry which is preliminary data.</text>
</comment>
<name>A0A7C8JBM3_ORBOL</name>
<evidence type="ECO:0000313" key="2">
    <source>
        <dbReference type="EMBL" id="KAF3092117.1"/>
    </source>
</evidence>
<evidence type="ECO:0000256" key="1">
    <source>
        <dbReference type="SAM" id="Phobius"/>
    </source>
</evidence>
<evidence type="ECO:0000313" key="3">
    <source>
        <dbReference type="Proteomes" id="UP000475325"/>
    </source>
</evidence>
<protein>
    <submittedName>
        <fullName evidence="2">Uncharacterized protein</fullName>
    </submittedName>
</protein>
<feature type="transmembrane region" description="Helical" evidence="1">
    <location>
        <begin position="268"/>
        <end position="295"/>
    </location>
</feature>
<accession>A0A7C8JBM3</accession>
<keyword evidence="1" id="KW-0812">Transmembrane</keyword>
<proteinExistence type="predicted"/>
<keyword evidence="1" id="KW-0472">Membrane</keyword>